<dbReference type="Proteomes" id="UP001066276">
    <property type="component" value="Chromosome 3_2"/>
</dbReference>
<sequence>MGKSNAKQSKVSFEQRHQTRTTDLELEDVWPRLGSSADTTQDPDVCSMFLDLKHSFNKMNTKMNLLMDRIDRLKDKVDKHDKTN</sequence>
<evidence type="ECO:0000313" key="4">
    <source>
        <dbReference type="Proteomes" id="UP001066276"/>
    </source>
</evidence>
<gene>
    <name evidence="3" type="ORF">NDU88_003983</name>
</gene>
<comment type="caution">
    <text evidence="3">The sequence shown here is derived from an EMBL/GenBank/DDBJ whole genome shotgun (WGS) entry which is preliminary data.</text>
</comment>
<protein>
    <submittedName>
        <fullName evidence="3">Uncharacterized protein</fullName>
    </submittedName>
</protein>
<evidence type="ECO:0000313" key="3">
    <source>
        <dbReference type="EMBL" id="KAJ1178741.1"/>
    </source>
</evidence>
<accession>A0AAV7TQI8</accession>
<evidence type="ECO:0000256" key="2">
    <source>
        <dbReference type="SAM" id="MobiDB-lite"/>
    </source>
</evidence>
<organism evidence="3 4">
    <name type="scientific">Pleurodeles waltl</name>
    <name type="common">Iberian ribbed newt</name>
    <dbReference type="NCBI Taxonomy" id="8319"/>
    <lineage>
        <taxon>Eukaryota</taxon>
        <taxon>Metazoa</taxon>
        <taxon>Chordata</taxon>
        <taxon>Craniata</taxon>
        <taxon>Vertebrata</taxon>
        <taxon>Euteleostomi</taxon>
        <taxon>Amphibia</taxon>
        <taxon>Batrachia</taxon>
        <taxon>Caudata</taxon>
        <taxon>Salamandroidea</taxon>
        <taxon>Salamandridae</taxon>
        <taxon>Pleurodelinae</taxon>
        <taxon>Pleurodeles</taxon>
    </lineage>
</organism>
<feature type="compositionally biased region" description="Polar residues" evidence="2">
    <location>
        <begin position="1"/>
        <end position="12"/>
    </location>
</feature>
<proteinExistence type="predicted"/>
<name>A0AAV7TQI8_PLEWA</name>
<reference evidence="3" key="1">
    <citation type="journal article" date="2022" name="bioRxiv">
        <title>Sequencing and chromosome-scale assembly of the giantPleurodeles waltlgenome.</title>
        <authorList>
            <person name="Brown T."/>
            <person name="Elewa A."/>
            <person name="Iarovenko S."/>
            <person name="Subramanian E."/>
            <person name="Araus A.J."/>
            <person name="Petzold A."/>
            <person name="Susuki M."/>
            <person name="Suzuki K.-i.T."/>
            <person name="Hayashi T."/>
            <person name="Toyoda A."/>
            <person name="Oliveira C."/>
            <person name="Osipova E."/>
            <person name="Leigh N.D."/>
            <person name="Simon A."/>
            <person name="Yun M.H."/>
        </authorList>
    </citation>
    <scope>NUCLEOTIDE SEQUENCE</scope>
    <source>
        <strain evidence="3">20211129_DDA</strain>
        <tissue evidence="3">Liver</tissue>
    </source>
</reference>
<keyword evidence="4" id="KW-1185">Reference proteome</keyword>
<keyword evidence="1" id="KW-0175">Coiled coil</keyword>
<evidence type="ECO:0000256" key="1">
    <source>
        <dbReference type="SAM" id="Coils"/>
    </source>
</evidence>
<feature type="coiled-coil region" evidence="1">
    <location>
        <begin position="56"/>
        <end position="83"/>
    </location>
</feature>
<dbReference type="AlphaFoldDB" id="A0AAV7TQI8"/>
<dbReference type="EMBL" id="JANPWB010000006">
    <property type="protein sequence ID" value="KAJ1178741.1"/>
    <property type="molecule type" value="Genomic_DNA"/>
</dbReference>
<feature type="region of interest" description="Disordered" evidence="2">
    <location>
        <begin position="1"/>
        <end position="21"/>
    </location>
</feature>